<protein>
    <submittedName>
        <fullName evidence="2">Uncharacterized protein LOC109131182</fullName>
    </submittedName>
</protein>
<evidence type="ECO:0000313" key="2">
    <source>
        <dbReference type="RefSeq" id="XP_019097412.1"/>
    </source>
</evidence>
<dbReference type="SUPFAM" id="SSF56672">
    <property type="entry name" value="DNA/RNA polymerases"/>
    <property type="match status" value="1"/>
</dbReference>
<keyword evidence="1" id="KW-1185">Reference proteome</keyword>
<dbReference type="InterPro" id="IPR043502">
    <property type="entry name" value="DNA/RNA_pol_sf"/>
</dbReference>
<gene>
    <name evidence="2" type="primary">LOC109131182</name>
</gene>
<dbReference type="PANTHER" id="PTHR11439">
    <property type="entry name" value="GAG-POL-RELATED RETROTRANSPOSON"/>
    <property type="match status" value="1"/>
</dbReference>
<dbReference type="Proteomes" id="UP000694864">
    <property type="component" value="Chromosome 20"/>
</dbReference>
<reference evidence="1" key="1">
    <citation type="journal article" date="2014" name="Nat. Commun.">
        <title>The emerging biofuel crop Camelina sativa retains a highly undifferentiated hexaploid genome structure.</title>
        <authorList>
            <person name="Kagale S."/>
            <person name="Koh C."/>
            <person name="Nixon J."/>
            <person name="Bollina V."/>
            <person name="Clarke W.E."/>
            <person name="Tuteja R."/>
            <person name="Spillane C."/>
            <person name="Robinson S.J."/>
            <person name="Links M.G."/>
            <person name="Clarke C."/>
            <person name="Higgins E.E."/>
            <person name="Huebert T."/>
            <person name="Sharpe A.G."/>
            <person name="Parkin I.A."/>
        </authorList>
    </citation>
    <scope>NUCLEOTIDE SEQUENCE [LARGE SCALE GENOMIC DNA]</scope>
    <source>
        <strain evidence="1">cv. DH55</strain>
    </source>
</reference>
<evidence type="ECO:0000313" key="1">
    <source>
        <dbReference type="Proteomes" id="UP000694864"/>
    </source>
</evidence>
<dbReference type="PANTHER" id="PTHR11439:SF463">
    <property type="entry name" value="REVERSE TRANSCRIPTASE TY1_COPIA-TYPE DOMAIN-CONTAINING PROTEIN"/>
    <property type="match status" value="1"/>
</dbReference>
<organism evidence="1 2">
    <name type="scientific">Camelina sativa</name>
    <name type="common">False flax</name>
    <name type="synonym">Myagrum sativum</name>
    <dbReference type="NCBI Taxonomy" id="90675"/>
    <lineage>
        <taxon>Eukaryota</taxon>
        <taxon>Viridiplantae</taxon>
        <taxon>Streptophyta</taxon>
        <taxon>Embryophyta</taxon>
        <taxon>Tracheophyta</taxon>
        <taxon>Spermatophyta</taxon>
        <taxon>Magnoliopsida</taxon>
        <taxon>eudicotyledons</taxon>
        <taxon>Gunneridae</taxon>
        <taxon>Pentapetalae</taxon>
        <taxon>rosids</taxon>
        <taxon>malvids</taxon>
        <taxon>Brassicales</taxon>
        <taxon>Brassicaceae</taxon>
        <taxon>Camelineae</taxon>
        <taxon>Camelina</taxon>
    </lineage>
</organism>
<dbReference type="GeneID" id="109131182"/>
<reference evidence="2" key="2">
    <citation type="submission" date="2025-08" db="UniProtKB">
        <authorList>
            <consortium name="RefSeq"/>
        </authorList>
    </citation>
    <scope>IDENTIFICATION</scope>
    <source>
        <tissue evidence="2">Leaf</tissue>
    </source>
</reference>
<dbReference type="RefSeq" id="XP_019097412.1">
    <property type="nucleotide sequence ID" value="XM_019241867.1"/>
</dbReference>
<accession>A0ABM1REH4</accession>
<name>A0ABM1REH4_CAMSA</name>
<proteinExistence type="predicted"/>
<dbReference type="CDD" id="cd09272">
    <property type="entry name" value="RNase_HI_RT_Ty1"/>
    <property type="match status" value="1"/>
</dbReference>
<sequence length="281" mass="31955">MCKEDLGIEVCRSEEGLFLSQRKYAIDLLNEVGKLGSRQNYKVFREGEPEDQPFKNVTQYRRLVGKLIYLTITRPDICFAVNQASQHMQAPKVHHWNIVNRIFKYIKGLPGQGIWMGCNNNTDLVGYCDADYAGDKGDRRSTSGYCTFLGGNLVTWKSKKQKVVSLSSAESEYRAMRKLTTELMWLKNLLKDLGIDIMKPITMHCDNEAAIHIATNSVFHERTKHIEVDCHKVREQIQLGVTLPCHTESSEQLADVFTKAASPQVCEYIHSKLGLIDLTKP</sequence>